<dbReference type="GO" id="GO:0016705">
    <property type="term" value="F:oxidoreductase activity, acting on paired donors, with incorporation or reduction of molecular oxygen"/>
    <property type="evidence" value="ECO:0007669"/>
    <property type="project" value="UniProtKB-ARBA"/>
</dbReference>
<dbReference type="Gene3D" id="3.90.380.10">
    <property type="entry name" value="Naphthalene 1,2-dioxygenase Alpha Subunit, Chain A, domain 1"/>
    <property type="match status" value="1"/>
</dbReference>
<keyword evidence="10 12" id="KW-0472">Membrane</keyword>
<dbReference type="SUPFAM" id="SSF50022">
    <property type="entry name" value="ISP domain"/>
    <property type="match status" value="1"/>
</dbReference>
<dbReference type="PANTHER" id="PTHR21266:SF32">
    <property type="entry name" value="CHOLESTEROL 7-DESATURASE NVD"/>
    <property type="match status" value="1"/>
</dbReference>
<evidence type="ECO:0000256" key="3">
    <source>
        <dbReference type="ARBA" id="ARBA00022714"/>
    </source>
</evidence>
<dbReference type="SUPFAM" id="SSF55961">
    <property type="entry name" value="Bet v1-like"/>
    <property type="match status" value="1"/>
</dbReference>
<reference evidence="14" key="1">
    <citation type="submission" date="2021-04" db="EMBL/GenBank/DDBJ databases">
        <title>Genome sequence of Woronichinia naegeliana from Washington state freshwater lake bloom.</title>
        <authorList>
            <person name="Dreher T.W."/>
        </authorList>
    </citation>
    <scope>NUCLEOTIDE SEQUENCE</scope>
    <source>
        <strain evidence="14">WA131</strain>
    </source>
</reference>
<keyword evidence="7" id="KW-0560">Oxidoreductase</keyword>
<dbReference type="InterPro" id="IPR036922">
    <property type="entry name" value="Rieske_2Fe-2S_sf"/>
</dbReference>
<feature type="region of interest" description="Disordered" evidence="11">
    <location>
        <begin position="1"/>
        <end position="21"/>
    </location>
</feature>
<dbReference type="GO" id="GO:0051537">
    <property type="term" value="F:2 iron, 2 sulfur cluster binding"/>
    <property type="evidence" value="ECO:0007669"/>
    <property type="project" value="UniProtKB-KW"/>
</dbReference>
<keyword evidence="4" id="KW-0479">Metal-binding</keyword>
<dbReference type="GO" id="GO:0016020">
    <property type="term" value="C:membrane"/>
    <property type="evidence" value="ECO:0007669"/>
    <property type="project" value="UniProtKB-SubCell"/>
</dbReference>
<dbReference type="Pfam" id="PF08417">
    <property type="entry name" value="PaO"/>
    <property type="match status" value="1"/>
</dbReference>
<comment type="subcellular location">
    <subcellularLocation>
        <location evidence="1">Membrane</location>
    </subcellularLocation>
</comment>
<evidence type="ECO:0000256" key="11">
    <source>
        <dbReference type="SAM" id="MobiDB-lite"/>
    </source>
</evidence>
<dbReference type="EMBL" id="CP073041">
    <property type="protein sequence ID" value="UXE64207.1"/>
    <property type="molecule type" value="Genomic_DNA"/>
</dbReference>
<dbReference type="CDD" id="cd03480">
    <property type="entry name" value="Rieske_RO_Alpha_PaO"/>
    <property type="match status" value="1"/>
</dbReference>
<dbReference type="Gene3D" id="2.102.10.10">
    <property type="entry name" value="Rieske [2Fe-2S] iron-sulphur domain"/>
    <property type="match status" value="1"/>
</dbReference>
<keyword evidence="8" id="KW-0408">Iron</keyword>
<dbReference type="GO" id="GO:0010277">
    <property type="term" value="F:chlorophyllide a oxygenase activity"/>
    <property type="evidence" value="ECO:0007669"/>
    <property type="project" value="InterPro"/>
</dbReference>
<evidence type="ECO:0000256" key="9">
    <source>
        <dbReference type="ARBA" id="ARBA00023014"/>
    </source>
</evidence>
<evidence type="ECO:0000256" key="8">
    <source>
        <dbReference type="ARBA" id="ARBA00023004"/>
    </source>
</evidence>
<dbReference type="KEGG" id="wna:KA717_17940"/>
<dbReference type="PANTHER" id="PTHR21266">
    <property type="entry name" value="IRON-SULFUR DOMAIN CONTAINING PROTEIN"/>
    <property type="match status" value="1"/>
</dbReference>
<accession>A0A977L2I3</accession>
<gene>
    <name evidence="14" type="ORF">KA717_17940</name>
</gene>
<feature type="transmembrane region" description="Helical" evidence="12">
    <location>
        <begin position="426"/>
        <end position="443"/>
    </location>
</feature>
<dbReference type="Pfam" id="PF00355">
    <property type="entry name" value="Rieske"/>
    <property type="match status" value="1"/>
</dbReference>
<evidence type="ECO:0000256" key="7">
    <source>
        <dbReference type="ARBA" id="ARBA00023002"/>
    </source>
</evidence>
<organism evidence="14">
    <name type="scientific">Woronichinia naegeliana WA131</name>
    <dbReference type="NCBI Taxonomy" id="2824559"/>
    <lineage>
        <taxon>Bacteria</taxon>
        <taxon>Bacillati</taxon>
        <taxon>Cyanobacteriota</taxon>
        <taxon>Cyanophyceae</taxon>
        <taxon>Synechococcales</taxon>
        <taxon>Coelosphaeriaceae</taxon>
        <taxon>Woronichinia</taxon>
    </lineage>
</organism>
<dbReference type="PROSITE" id="PS51296">
    <property type="entry name" value="RIESKE"/>
    <property type="match status" value="1"/>
</dbReference>
<evidence type="ECO:0000313" key="14">
    <source>
        <dbReference type="EMBL" id="UXE64207.1"/>
    </source>
</evidence>
<feature type="compositionally biased region" description="Polar residues" evidence="11">
    <location>
        <begin position="1"/>
        <end position="14"/>
    </location>
</feature>
<dbReference type="AlphaFoldDB" id="A0A977L2I3"/>
<evidence type="ECO:0000256" key="6">
    <source>
        <dbReference type="ARBA" id="ARBA00022989"/>
    </source>
</evidence>
<dbReference type="InterPro" id="IPR050584">
    <property type="entry name" value="Cholesterol_7-desaturase"/>
</dbReference>
<name>A0A977L2I3_9CYAN</name>
<keyword evidence="3" id="KW-0001">2Fe-2S</keyword>
<feature type="domain" description="Rieske" evidence="13">
    <location>
        <begin position="30"/>
        <end position="139"/>
    </location>
</feature>
<feature type="transmembrane region" description="Helical" evidence="12">
    <location>
        <begin position="402"/>
        <end position="420"/>
    </location>
</feature>
<protein>
    <submittedName>
        <fullName evidence="14">Rieske 2Fe-2S domain-containing protein</fullName>
    </submittedName>
</protein>
<evidence type="ECO:0000256" key="10">
    <source>
        <dbReference type="ARBA" id="ARBA00023136"/>
    </source>
</evidence>
<proteinExistence type="predicted"/>
<dbReference type="GO" id="GO:0005737">
    <property type="term" value="C:cytoplasm"/>
    <property type="evidence" value="ECO:0007669"/>
    <property type="project" value="TreeGrafter"/>
</dbReference>
<evidence type="ECO:0000256" key="1">
    <source>
        <dbReference type="ARBA" id="ARBA00004370"/>
    </source>
</evidence>
<dbReference type="InterPro" id="IPR013626">
    <property type="entry name" value="PaO"/>
</dbReference>
<keyword evidence="9" id="KW-0411">Iron-sulfur</keyword>
<sequence>MDSRHTPSLVQSSFPAGGADPERFDPQEVWYPVYYLEDLDKRKLTTFTLLGQNLVIWWDQATESWRAFRDRCPHRLAPLSEGRINEEGLLECPYHGWTFSGQGHCESIPQQVAGGQAQLSQRACVQSFPTRAKQGLLFVYAGDPERATQTPLPLVDVLDESEEEWVCLNTFRDLPYDALTLLENVLDPSHIPYTHHRTVGDRANVGPVELEIIQADRQGFTGIWAEGPRQGKLGTQYTTFIAPSLMWHDLTSQQFGRTLTVVYATPIRQGECRLFARFPFKFPTKFPRLAIKLTPRWYSHLGQNRILEDDQIFLHFQERYLEELGGSENFAKAFYLPTKADLFVSSFRQWVNHYQVVLFPDASFSPPLSSKILLDRYHSHTEKCASCRGALANLKHLRSSSLILGAIALSLIPIFLVTGINSELMAILDSGIIALSAILWLGLGKFEQSFYQGQPIPPRNLPEKK</sequence>
<keyword evidence="2 12" id="KW-0812">Transmembrane</keyword>
<evidence type="ECO:0000256" key="4">
    <source>
        <dbReference type="ARBA" id="ARBA00022723"/>
    </source>
</evidence>
<keyword evidence="6 12" id="KW-1133">Transmembrane helix</keyword>
<evidence type="ECO:0000256" key="2">
    <source>
        <dbReference type="ARBA" id="ARBA00022692"/>
    </source>
</evidence>
<dbReference type="Proteomes" id="UP001065613">
    <property type="component" value="Chromosome"/>
</dbReference>
<evidence type="ECO:0000256" key="12">
    <source>
        <dbReference type="SAM" id="Phobius"/>
    </source>
</evidence>
<evidence type="ECO:0000259" key="13">
    <source>
        <dbReference type="PROSITE" id="PS51296"/>
    </source>
</evidence>
<dbReference type="GO" id="GO:0046872">
    <property type="term" value="F:metal ion binding"/>
    <property type="evidence" value="ECO:0007669"/>
    <property type="project" value="UniProtKB-KW"/>
</dbReference>
<evidence type="ECO:0000256" key="5">
    <source>
        <dbReference type="ARBA" id="ARBA00022946"/>
    </source>
</evidence>
<keyword evidence="5" id="KW-0809">Transit peptide</keyword>
<dbReference type="InterPro" id="IPR017941">
    <property type="entry name" value="Rieske_2Fe-2S"/>
</dbReference>